<dbReference type="Proteomes" id="UP000077521">
    <property type="component" value="Unassembled WGS sequence"/>
</dbReference>
<evidence type="ECO:0000313" key="2">
    <source>
        <dbReference type="Proteomes" id="UP000077521"/>
    </source>
</evidence>
<reference evidence="1" key="1">
    <citation type="submission" date="2016-04" db="EMBL/GenBank/DDBJ databases">
        <authorList>
            <person name="Nguyen H.D."/>
            <person name="Samba Siva P."/>
            <person name="Cullis J."/>
            <person name="Levesque C.A."/>
            <person name="Hambleton S."/>
        </authorList>
    </citation>
    <scope>NUCLEOTIDE SEQUENCE</scope>
    <source>
        <strain evidence="1">DAOMC 236416</strain>
    </source>
</reference>
<reference evidence="1" key="2">
    <citation type="journal article" date="2019" name="IMA Fungus">
        <title>Genome sequencing and comparison of five Tilletia species to identify candidate genes for the detection of regulated species infecting wheat.</title>
        <authorList>
            <person name="Nguyen H.D.T."/>
            <person name="Sultana T."/>
            <person name="Kesanakurti P."/>
            <person name="Hambleton S."/>
        </authorList>
    </citation>
    <scope>NUCLEOTIDE SEQUENCE</scope>
    <source>
        <strain evidence="1">DAOMC 236416</strain>
    </source>
</reference>
<name>A0A177TLA2_9BASI</name>
<gene>
    <name evidence="1" type="ORF">A4X13_0g5626</name>
</gene>
<evidence type="ECO:0000313" key="1">
    <source>
        <dbReference type="EMBL" id="KAE8246798.1"/>
    </source>
</evidence>
<dbReference type="AlphaFoldDB" id="A0A177TLA2"/>
<sequence length="164" mass="16557">MVNFSLSTLFLLASTAILAVKAAPADPYIDPQTANPPPGTFAPRNATTWFQTASANADNSTVTLNEGGQGTIDGLGKFYANSGVKWNMTALEVGFAAGTNETNTLGGGYTITEDGISVGAGITFLGRSVDFSLSINKDGTITSKIGGTSLNCSGSGSSASCNSA</sequence>
<proteinExistence type="predicted"/>
<accession>A0A177TLA2</accession>
<dbReference type="EMBL" id="LWDF02000453">
    <property type="protein sequence ID" value="KAE8246798.1"/>
    <property type="molecule type" value="Genomic_DNA"/>
</dbReference>
<protein>
    <submittedName>
        <fullName evidence="1">Uncharacterized protein</fullName>
    </submittedName>
</protein>
<organism evidence="1 2">
    <name type="scientific">Tilletia indica</name>
    <dbReference type="NCBI Taxonomy" id="43049"/>
    <lineage>
        <taxon>Eukaryota</taxon>
        <taxon>Fungi</taxon>
        <taxon>Dikarya</taxon>
        <taxon>Basidiomycota</taxon>
        <taxon>Ustilaginomycotina</taxon>
        <taxon>Exobasidiomycetes</taxon>
        <taxon>Tilletiales</taxon>
        <taxon>Tilletiaceae</taxon>
        <taxon>Tilletia</taxon>
    </lineage>
</organism>
<keyword evidence="2" id="KW-1185">Reference proteome</keyword>
<comment type="caution">
    <text evidence="1">The sequence shown here is derived from an EMBL/GenBank/DDBJ whole genome shotgun (WGS) entry which is preliminary data.</text>
</comment>